<reference evidence="2 3" key="1">
    <citation type="submission" date="2018-06" db="EMBL/GenBank/DDBJ databases">
        <title>Comparative genomics reveals the genomic features of Rhizophagus irregularis, R. cerebriforme, R. diaphanum and Gigaspora rosea, and their symbiotic lifestyle signature.</title>
        <authorList>
            <person name="Morin E."/>
            <person name="San Clemente H."/>
            <person name="Chen E.C.H."/>
            <person name="De La Providencia I."/>
            <person name="Hainaut M."/>
            <person name="Kuo A."/>
            <person name="Kohler A."/>
            <person name="Murat C."/>
            <person name="Tang N."/>
            <person name="Roy S."/>
            <person name="Loubradou J."/>
            <person name="Henrissat B."/>
            <person name="Grigoriev I.V."/>
            <person name="Corradi N."/>
            <person name="Roux C."/>
            <person name="Martin F.M."/>
        </authorList>
    </citation>
    <scope>NUCLEOTIDE SEQUENCE [LARGE SCALE GENOMIC DNA]</scope>
    <source>
        <strain evidence="2 3">DAOM 227022</strain>
    </source>
</reference>
<feature type="compositionally biased region" description="Acidic residues" evidence="1">
    <location>
        <begin position="218"/>
        <end position="234"/>
    </location>
</feature>
<evidence type="ECO:0000313" key="3">
    <source>
        <dbReference type="Proteomes" id="UP000265703"/>
    </source>
</evidence>
<proteinExistence type="predicted"/>
<gene>
    <name evidence="2" type="ORF">C1645_878652</name>
</gene>
<name>A0A397SK19_9GLOM</name>
<dbReference type="OrthoDB" id="2390868at2759"/>
<comment type="caution">
    <text evidence="2">The sequence shown here is derived from an EMBL/GenBank/DDBJ whole genome shotgun (WGS) entry which is preliminary data.</text>
</comment>
<dbReference type="EMBL" id="QKYT01000362">
    <property type="protein sequence ID" value="RIA86473.1"/>
    <property type="molecule type" value="Genomic_DNA"/>
</dbReference>
<accession>A0A397SK19</accession>
<protein>
    <submittedName>
        <fullName evidence="2">Uncharacterized protein</fullName>
    </submittedName>
</protein>
<dbReference type="AlphaFoldDB" id="A0A397SK19"/>
<sequence>MSMKGTSKVKEVKRVETKVNYTKVWVLTIFFSRYKDCDDSNVSRSFVSKKLALEAMQREARRLYKNSDIIQEAHDKYFNEHEMEIHFGENPEGSDYRREFGYCKVEPNKLENGDDVPESTDESENGLIWVLTVFFSRYKDCDDSNNSYSFSSKKLARRAMKREARRLYKGSNIIQGARDKYFDEYEMEIHFGENPEGSDYRREFGYCKVESNKLETQESGDDVPESTDESEDEY</sequence>
<evidence type="ECO:0000256" key="1">
    <source>
        <dbReference type="SAM" id="MobiDB-lite"/>
    </source>
</evidence>
<keyword evidence="3" id="KW-1185">Reference proteome</keyword>
<feature type="region of interest" description="Disordered" evidence="1">
    <location>
        <begin position="212"/>
        <end position="234"/>
    </location>
</feature>
<evidence type="ECO:0000313" key="2">
    <source>
        <dbReference type="EMBL" id="RIA86473.1"/>
    </source>
</evidence>
<organism evidence="2 3">
    <name type="scientific">Glomus cerebriforme</name>
    <dbReference type="NCBI Taxonomy" id="658196"/>
    <lineage>
        <taxon>Eukaryota</taxon>
        <taxon>Fungi</taxon>
        <taxon>Fungi incertae sedis</taxon>
        <taxon>Mucoromycota</taxon>
        <taxon>Glomeromycotina</taxon>
        <taxon>Glomeromycetes</taxon>
        <taxon>Glomerales</taxon>
        <taxon>Glomeraceae</taxon>
        <taxon>Glomus</taxon>
    </lineage>
</organism>
<dbReference type="Proteomes" id="UP000265703">
    <property type="component" value="Unassembled WGS sequence"/>
</dbReference>